<accession>L1IGK8</accession>
<dbReference type="AlphaFoldDB" id="L1IGK8"/>
<dbReference type="SUPFAM" id="SSF56112">
    <property type="entry name" value="Protein kinase-like (PK-like)"/>
    <property type="match status" value="1"/>
</dbReference>
<evidence type="ECO:0000259" key="1">
    <source>
        <dbReference type="PROSITE" id="PS50011"/>
    </source>
</evidence>
<reference evidence="3" key="3">
    <citation type="submission" date="2015-06" db="UniProtKB">
        <authorList>
            <consortium name="EnsemblProtists"/>
        </authorList>
    </citation>
    <scope>IDENTIFICATION</scope>
</reference>
<protein>
    <recommendedName>
        <fullName evidence="1">Protein kinase domain-containing protein</fullName>
    </recommendedName>
</protein>
<dbReference type="InterPro" id="IPR000719">
    <property type="entry name" value="Prot_kinase_dom"/>
</dbReference>
<dbReference type="EMBL" id="JH993092">
    <property type="protein sequence ID" value="EKX35353.1"/>
    <property type="molecule type" value="Genomic_DNA"/>
</dbReference>
<dbReference type="Gene3D" id="1.10.510.10">
    <property type="entry name" value="Transferase(Phosphotransferase) domain 1"/>
    <property type="match status" value="1"/>
</dbReference>
<evidence type="ECO:0000313" key="3">
    <source>
        <dbReference type="EnsemblProtists" id="EKX35353"/>
    </source>
</evidence>
<gene>
    <name evidence="2" type="ORF">GUITHDRAFT_146555</name>
</gene>
<feature type="domain" description="Protein kinase" evidence="1">
    <location>
        <begin position="1"/>
        <end position="264"/>
    </location>
</feature>
<dbReference type="SMART" id="SM00220">
    <property type="entry name" value="S_TKc"/>
    <property type="match status" value="1"/>
</dbReference>
<dbReference type="GeneID" id="17292098"/>
<dbReference type="Proteomes" id="UP000011087">
    <property type="component" value="Unassembled WGS sequence"/>
</dbReference>
<dbReference type="STRING" id="905079.L1IGK8"/>
<reference evidence="4" key="2">
    <citation type="submission" date="2012-11" db="EMBL/GenBank/DDBJ databases">
        <authorList>
            <person name="Kuo A."/>
            <person name="Curtis B.A."/>
            <person name="Tanifuji G."/>
            <person name="Burki F."/>
            <person name="Gruber A."/>
            <person name="Irimia M."/>
            <person name="Maruyama S."/>
            <person name="Arias M.C."/>
            <person name="Ball S.G."/>
            <person name="Gile G.H."/>
            <person name="Hirakawa Y."/>
            <person name="Hopkins J.F."/>
            <person name="Rensing S.A."/>
            <person name="Schmutz J."/>
            <person name="Symeonidi A."/>
            <person name="Elias M."/>
            <person name="Eveleigh R.J."/>
            <person name="Herman E.K."/>
            <person name="Klute M.J."/>
            <person name="Nakayama T."/>
            <person name="Obornik M."/>
            <person name="Reyes-Prieto A."/>
            <person name="Armbrust E.V."/>
            <person name="Aves S.J."/>
            <person name="Beiko R.G."/>
            <person name="Coutinho P."/>
            <person name="Dacks J.B."/>
            <person name="Durnford D.G."/>
            <person name="Fast N.M."/>
            <person name="Green B.R."/>
            <person name="Grisdale C."/>
            <person name="Hempe F."/>
            <person name="Henrissat B."/>
            <person name="Hoppner M.P."/>
            <person name="Ishida K.-I."/>
            <person name="Kim E."/>
            <person name="Koreny L."/>
            <person name="Kroth P.G."/>
            <person name="Liu Y."/>
            <person name="Malik S.-B."/>
            <person name="Maier U.G."/>
            <person name="McRose D."/>
            <person name="Mock T."/>
            <person name="Neilson J.A."/>
            <person name="Onodera N.T."/>
            <person name="Poole A.M."/>
            <person name="Pritham E.J."/>
            <person name="Richards T.A."/>
            <person name="Rocap G."/>
            <person name="Roy S.W."/>
            <person name="Sarai C."/>
            <person name="Schaack S."/>
            <person name="Shirato S."/>
            <person name="Slamovits C.H."/>
            <person name="Spencer D.F."/>
            <person name="Suzuki S."/>
            <person name="Worden A.Z."/>
            <person name="Zauner S."/>
            <person name="Barry K."/>
            <person name="Bell C."/>
            <person name="Bharti A.K."/>
            <person name="Crow J.A."/>
            <person name="Grimwood J."/>
            <person name="Kramer R."/>
            <person name="Lindquist E."/>
            <person name="Lucas S."/>
            <person name="Salamov A."/>
            <person name="McFadden G.I."/>
            <person name="Lane C.E."/>
            <person name="Keeling P.J."/>
            <person name="Gray M.W."/>
            <person name="Grigoriev I.V."/>
            <person name="Archibald J.M."/>
        </authorList>
    </citation>
    <scope>NUCLEOTIDE SEQUENCE</scope>
    <source>
        <strain evidence="4">CCMP2712</strain>
    </source>
</reference>
<dbReference type="PROSITE" id="PS50011">
    <property type="entry name" value="PROTEIN_KINASE_DOM"/>
    <property type="match status" value="1"/>
</dbReference>
<dbReference type="InterPro" id="IPR011009">
    <property type="entry name" value="Kinase-like_dom_sf"/>
</dbReference>
<dbReference type="RefSeq" id="XP_005822333.1">
    <property type="nucleotide sequence ID" value="XM_005822276.1"/>
</dbReference>
<dbReference type="InterPro" id="IPR053293">
    <property type="entry name" value="OCM_Kinase"/>
</dbReference>
<dbReference type="HOGENOM" id="CLU_1055402_0_0_1"/>
<dbReference type="PANTHER" id="PTHR47209">
    <property type="entry name" value="OS06G0639500 PROTEIN"/>
    <property type="match status" value="1"/>
</dbReference>
<reference evidence="2 4" key="1">
    <citation type="journal article" date="2012" name="Nature">
        <title>Algal genomes reveal evolutionary mosaicism and the fate of nucleomorphs.</title>
        <authorList>
            <consortium name="DOE Joint Genome Institute"/>
            <person name="Curtis B.A."/>
            <person name="Tanifuji G."/>
            <person name="Burki F."/>
            <person name="Gruber A."/>
            <person name="Irimia M."/>
            <person name="Maruyama S."/>
            <person name="Arias M.C."/>
            <person name="Ball S.G."/>
            <person name="Gile G.H."/>
            <person name="Hirakawa Y."/>
            <person name="Hopkins J.F."/>
            <person name="Kuo A."/>
            <person name="Rensing S.A."/>
            <person name="Schmutz J."/>
            <person name="Symeonidi A."/>
            <person name="Elias M."/>
            <person name="Eveleigh R.J."/>
            <person name="Herman E.K."/>
            <person name="Klute M.J."/>
            <person name="Nakayama T."/>
            <person name="Obornik M."/>
            <person name="Reyes-Prieto A."/>
            <person name="Armbrust E.V."/>
            <person name="Aves S.J."/>
            <person name="Beiko R.G."/>
            <person name="Coutinho P."/>
            <person name="Dacks J.B."/>
            <person name="Durnford D.G."/>
            <person name="Fast N.M."/>
            <person name="Green B.R."/>
            <person name="Grisdale C.J."/>
            <person name="Hempel F."/>
            <person name="Henrissat B."/>
            <person name="Hoppner M.P."/>
            <person name="Ishida K."/>
            <person name="Kim E."/>
            <person name="Koreny L."/>
            <person name="Kroth P.G."/>
            <person name="Liu Y."/>
            <person name="Malik S.B."/>
            <person name="Maier U.G."/>
            <person name="McRose D."/>
            <person name="Mock T."/>
            <person name="Neilson J.A."/>
            <person name="Onodera N.T."/>
            <person name="Poole A.M."/>
            <person name="Pritham E.J."/>
            <person name="Richards T.A."/>
            <person name="Rocap G."/>
            <person name="Roy S.W."/>
            <person name="Sarai C."/>
            <person name="Schaack S."/>
            <person name="Shirato S."/>
            <person name="Slamovits C.H."/>
            <person name="Spencer D.F."/>
            <person name="Suzuki S."/>
            <person name="Worden A.Z."/>
            <person name="Zauner S."/>
            <person name="Barry K."/>
            <person name="Bell C."/>
            <person name="Bharti A.K."/>
            <person name="Crow J.A."/>
            <person name="Grimwood J."/>
            <person name="Kramer R."/>
            <person name="Lindquist E."/>
            <person name="Lucas S."/>
            <person name="Salamov A."/>
            <person name="McFadden G.I."/>
            <person name="Lane C.E."/>
            <person name="Keeling P.J."/>
            <person name="Gray M.W."/>
            <person name="Grigoriev I.V."/>
            <person name="Archibald J.M."/>
        </authorList>
    </citation>
    <scope>NUCLEOTIDE SEQUENCE</scope>
    <source>
        <strain evidence="2 4">CCMP2712</strain>
    </source>
</reference>
<sequence>MDRDQFYIKPERVQLKRLLTNEGGIGEVWLGTLHEESGQHDVAEERLMFTRETAVLFMAALRCHNVCKGKMCIVMKLYRESMLSRMRRYPGGKLPLAEVQRYGLEICKAVAELHDQNIISQDLKPPNFLIGKLAELTLSSPEPAPSDDLDHCVVADFGISRVIEKTIGVHMPSNVQGTFNYMSPESFDPELFGGVTFKADSWSFACSLIEMLSGVKPWDGIKMAPIVRKVLNKEIPQIPPGLPSPLENLIRVRRMIAVFLNEIL</sequence>
<dbReference type="GO" id="GO:0004672">
    <property type="term" value="F:protein kinase activity"/>
    <property type="evidence" value="ECO:0007669"/>
    <property type="project" value="InterPro"/>
</dbReference>
<evidence type="ECO:0000313" key="4">
    <source>
        <dbReference type="Proteomes" id="UP000011087"/>
    </source>
</evidence>
<dbReference type="EnsemblProtists" id="EKX35353">
    <property type="protein sequence ID" value="EKX35353"/>
    <property type="gene ID" value="GUITHDRAFT_146555"/>
</dbReference>
<organism evidence="2">
    <name type="scientific">Guillardia theta (strain CCMP2712)</name>
    <name type="common">Cryptophyte</name>
    <dbReference type="NCBI Taxonomy" id="905079"/>
    <lineage>
        <taxon>Eukaryota</taxon>
        <taxon>Cryptophyceae</taxon>
        <taxon>Pyrenomonadales</taxon>
        <taxon>Geminigeraceae</taxon>
        <taxon>Guillardia</taxon>
    </lineage>
</organism>
<dbReference type="OrthoDB" id="4062651at2759"/>
<name>L1IGK8_GUITC</name>
<dbReference type="eggNOG" id="KOG0198">
    <property type="taxonomic scope" value="Eukaryota"/>
</dbReference>
<keyword evidence="4" id="KW-1185">Reference proteome</keyword>
<evidence type="ECO:0000313" key="2">
    <source>
        <dbReference type="EMBL" id="EKX35353.1"/>
    </source>
</evidence>
<proteinExistence type="predicted"/>
<dbReference type="PaxDb" id="55529-EKX35353"/>
<dbReference type="OMA" id="SCETDAW"/>
<dbReference type="GO" id="GO:0005524">
    <property type="term" value="F:ATP binding"/>
    <property type="evidence" value="ECO:0007669"/>
    <property type="project" value="InterPro"/>
</dbReference>
<dbReference type="Pfam" id="PF00069">
    <property type="entry name" value="Pkinase"/>
    <property type="match status" value="1"/>
</dbReference>
<dbReference type="KEGG" id="gtt:GUITHDRAFT_146555"/>
<dbReference type="PANTHER" id="PTHR47209:SF1">
    <property type="entry name" value="OS06G0639500 PROTEIN"/>
    <property type="match status" value="1"/>
</dbReference>